<evidence type="ECO:0000313" key="2">
    <source>
        <dbReference type="EMBL" id="SEC57013.1"/>
    </source>
</evidence>
<gene>
    <name evidence="2" type="ORF">SAMN05443244_3786</name>
</gene>
<dbReference type="SUPFAM" id="SSF54593">
    <property type="entry name" value="Glyoxalase/Bleomycin resistance protein/Dihydroxybiphenyl dioxygenase"/>
    <property type="match status" value="1"/>
</dbReference>
<dbReference type="PROSITE" id="PS51819">
    <property type="entry name" value="VOC"/>
    <property type="match status" value="1"/>
</dbReference>
<sequence>MAKNQVAYLELPTQDVASLKQFYGSLFGWSHEDFGPDYAAVHGSGLEAGYNGGSDGRSRAPLAMIVTDHIEAMEGQVVAAGGKITVPTFAYPGGRRFHFTDPAGNELAVMQPDSRS</sequence>
<dbReference type="Proteomes" id="UP000182409">
    <property type="component" value="Unassembled WGS sequence"/>
</dbReference>
<name>A0A1H4TKH5_9BACT</name>
<dbReference type="OrthoDB" id="9804235at2"/>
<dbReference type="EMBL" id="FNSD01000001">
    <property type="protein sequence ID" value="SEC57013.1"/>
    <property type="molecule type" value="Genomic_DNA"/>
</dbReference>
<dbReference type="InterPro" id="IPR052164">
    <property type="entry name" value="Anthracycline_SecMetBiosynth"/>
</dbReference>
<reference evidence="2 3" key="1">
    <citation type="submission" date="2016-10" db="EMBL/GenBank/DDBJ databases">
        <authorList>
            <person name="de Groot N.N."/>
        </authorList>
    </citation>
    <scope>NUCLEOTIDE SEQUENCE [LARGE SCALE GENOMIC DNA]</scope>
    <source>
        <strain evidence="2 3">AB35.6</strain>
    </source>
</reference>
<proteinExistence type="predicted"/>
<dbReference type="AlphaFoldDB" id="A0A1H4TKH5"/>
<organism evidence="2 3">
    <name type="scientific">Terriglobus roseus</name>
    <dbReference type="NCBI Taxonomy" id="392734"/>
    <lineage>
        <taxon>Bacteria</taxon>
        <taxon>Pseudomonadati</taxon>
        <taxon>Acidobacteriota</taxon>
        <taxon>Terriglobia</taxon>
        <taxon>Terriglobales</taxon>
        <taxon>Acidobacteriaceae</taxon>
        <taxon>Terriglobus</taxon>
    </lineage>
</organism>
<dbReference type="Gene3D" id="3.10.180.10">
    <property type="entry name" value="2,3-Dihydroxybiphenyl 1,2-Dioxygenase, domain 1"/>
    <property type="match status" value="1"/>
</dbReference>
<accession>A0A1H4TKH5</accession>
<dbReference type="Pfam" id="PF00903">
    <property type="entry name" value="Glyoxalase"/>
    <property type="match status" value="1"/>
</dbReference>
<dbReference type="CDD" id="cd07247">
    <property type="entry name" value="SgaA_N_like"/>
    <property type="match status" value="1"/>
</dbReference>
<dbReference type="InterPro" id="IPR037523">
    <property type="entry name" value="VOC_core"/>
</dbReference>
<evidence type="ECO:0000313" key="3">
    <source>
        <dbReference type="Proteomes" id="UP000182409"/>
    </source>
</evidence>
<protein>
    <recommendedName>
        <fullName evidence="1">VOC domain-containing protein</fullName>
    </recommendedName>
</protein>
<dbReference type="InterPro" id="IPR004360">
    <property type="entry name" value="Glyas_Fos-R_dOase_dom"/>
</dbReference>
<evidence type="ECO:0000259" key="1">
    <source>
        <dbReference type="PROSITE" id="PS51819"/>
    </source>
</evidence>
<feature type="domain" description="VOC" evidence="1">
    <location>
        <begin position="5"/>
        <end position="112"/>
    </location>
</feature>
<dbReference type="PANTHER" id="PTHR33993">
    <property type="entry name" value="GLYOXALASE-RELATED"/>
    <property type="match status" value="1"/>
</dbReference>
<dbReference type="RefSeq" id="WP_074655492.1">
    <property type="nucleotide sequence ID" value="NZ_FNSD01000001.1"/>
</dbReference>
<dbReference type="PANTHER" id="PTHR33993:SF1">
    <property type="entry name" value="GLYOXALASE FAMILY PROTEIN"/>
    <property type="match status" value="1"/>
</dbReference>
<dbReference type="InterPro" id="IPR029068">
    <property type="entry name" value="Glyas_Bleomycin-R_OHBP_Dase"/>
</dbReference>